<dbReference type="GO" id="GO:0003700">
    <property type="term" value="F:DNA-binding transcription factor activity"/>
    <property type="evidence" value="ECO:0007669"/>
    <property type="project" value="InterPro"/>
</dbReference>
<feature type="domain" description="HTH arsR-type" evidence="4">
    <location>
        <begin position="1"/>
        <end position="95"/>
    </location>
</feature>
<gene>
    <name evidence="5" type="ORF">ISALK_06145</name>
</gene>
<protein>
    <submittedName>
        <fullName evidence="5">Winged helix-turn-helix transcriptional regulator</fullName>
    </submittedName>
</protein>
<dbReference type="InterPro" id="IPR036388">
    <property type="entry name" value="WH-like_DNA-bd_sf"/>
</dbReference>
<proteinExistence type="predicted"/>
<evidence type="ECO:0000259" key="4">
    <source>
        <dbReference type="PROSITE" id="PS50987"/>
    </source>
</evidence>
<dbReference type="InterPro" id="IPR011991">
    <property type="entry name" value="ArsR-like_HTH"/>
</dbReference>
<dbReference type="SMART" id="SM00418">
    <property type="entry name" value="HTH_ARSR"/>
    <property type="match status" value="1"/>
</dbReference>
<dbReference type="PANTHER" id="PTHR33154">
    <property type="entry name" value="TRANSCRIPTIONAL REGULATOR, ARSR FAMILY"/>
    <property type="match status" value="1"/>
</dbReference>
<dbReference type="AlphaFoldDB" id="A0AA44BD92"/>
<dbReference type="Proteomes" id="UP000449710">
    <property type="component" value="Unassembled WGS sequence"/>
</dbReference>
<evidence type="ECO:0000313" key="6">
    <source>
        <dbReference type="Proteomes" id="UP000449710"/>
    </source>
</evidence>
<dbReference type="GO" id="GO:0003677">
    <property type="term" value="F:DNA binding"/>
    <property type="evidence" value="ECO:0007669"/>
    <property type="project" value="UniProtKB-KW"/>
</dbReference>
<dbReference type="InterPro" id="IPR036390">
    <property type="entry name" value="WH_DNA-bd_sf"/>
</dbReference>
<dbReference type="NCBIfam" id="NF033788">
    <property type="entry name" value="HTH_metalloreg"/>
    <property type="match status" value="1"/>
</dbReference>
<name>A0AA44BD92_9CLOT</name>
<reference evidence="5 6" key="1">
    <citation type="submission" date="2019-04" db="EMBL/GenBank/DDBJ databases">
        <title>Isachenkonia alkalipeptolytica gen. nov. sp. nov. a new anaerobic, alkiliphilic organothrophic bacterium capable to reduce synthesized ferrihydrite isolated from a soda lake.</title>
        <authorList>
            <person name="Toshchakov S.V."/>
            <person name="Zavarzina D.G."/>
            <person name="Zhilina T.N."/>
            <person name="Kostrikina N.A."/>
            <person name="Kublanov I.V."/>
        </authorList>
    </citation>
    <scope>NUCLEOTIDE SEQUENCE [LARGE SCALE GENOMIC DNA]</scope>
    <source>
        <strain evidence="5 6">Z-1701</strain>
    </source>
</reference>
<dbReference type="CDD" id="cd00090">
    <property type="entry name" value="HTH_ARSR"/>
    <property type="match status" value="1"/>
</dbReference>
<keyword evidence="1" id="KW-0805">Transcription regulation</keyword>
<dbReference type="Gene3D" id="1.10.10.10">
    <property type="entry name" value="Winged helix-like DNA-binding domain superfamily/Winged helix DNA-binding domain"/>
    <property type="match status" value="1"/>
</dbReference>
<dbReference type="RefSeq" id="WP_160720211.1">
    <property type="nucleotide sequence ID" value="NZ_SUMG01000005.1"/>
</dbReference>
<keyword evidence="3" id="KW-0804">Transcription</keyword>
<dbReference type="EMBL" id="SUMG01000005">
    <property type="protein sequence ID" value="NBG88079.1"/>
    <property type="molecule type" value="Genomic_DNA"/>
</dbReference>
<dbReference type="PANTHER" id="PTHR33154:SF33">
    <property type="entry name" value="TRANSCRIPTIONAL REPRESSOR SDPR"/>
    <property type="match status" value="1"/>
</dbReference>
<dbReference type="PRINTS" id="PR00778">
    <property type="entry name" value="HTHARSR"/>
</dbReference>
<accession>A0AA44BD92</accession>
<keyword evidence="6" id="KW-1185">Reference proteome</keyword>
<dbReference type="Pfam" id="PF01022">
    <property type="entry name" value="HTH_5"/>
    <property type="match status" value="1"/>
</dbReference>
<dbReference type="InterPro" id="IPR001845">
    <property type="entry name" value="HTH_ArsR_DNA-bd_dom"/>
</dbReference>
<evidence type="ECO:0000256" key="3">
    <source>
        <dbReference type="ARBA" id="ARBA00023163"/>
    </source>
</evidence>
<sequence length="116" mass="13499">MEIVEILKALGDDTRVRVLHLIQEKPLCVCEIQEILGISQSNTSRHLIKLKNAKLIRGDKKAQWVYYSLDPDTFGKYSFLEELMKNLNLYKDLDRDRQALQRLQEKGFSCETLTKG</sequence>
<dbReference type="SUPFAM" id="SSF46785">
    <property type="entry name" value="Winged helix' DNA-binding domain"/>
    <property type="match status" value="1"/>
</dbReference>
<evidence type="ECO:0000256" key="1">
    <source>
        <dbReference type="ARBA" id="ARBA00023015"/>
    </source>
</evidence>
<evidence type="ECO:0000256" key="2">
    <source>
        <dbReference type="ARBA" id="ARBA00023125"/>
    </source>
</evidence>
<keyword evidence="2" id="KW-0238">DNA-binding</keyword>
<organism evidence="5 6">
    <name type="scientific">Isachenkonia alkalipeptolytica</name>
    <dbReference type="NCBI Taxonomy" id="2565777"/>
    <lineage>
        <taxon>Bacteria</taxon>
        <taxon>Bacillati</taxon>
        <taxon>Bacillota</taxon>
        <taxon>Clostridia</taxon>
        <taxon>Eubacteriales</taxon>
        <taxon>Clostridiaceae</taxon>
        <taxon>Isachenkonia</taxon>
    </lineage>
</organism>
<comment type="caution">
    <text evidence="5">The sequence shown here is derived from an EMBL/GenBank/DDBJ whole genome shotgun (WGS) entry which is preliminary data.</text>
</comment>
<dbReference type="PROSITE" id="PS50987">
    <property type="entry name" value="HTH_ARSR_2"/>
    <property type="match status" value="1"/>
</dbReference>
<evidence type="ECO:0000313" key="5">
    <source>
        <dbReference type="EMBL" id="NBG88079.1"/>
    </source>
</evidence>
<dbReference type="InterPro" id="IPR051081">
    <property type="entry name" value="HTH_MetalResp_TranReg"/>
</dbReference>